<protein>
    <recommendedName>
        <fullName evidence="4">aspartate transaminase</fullName>
        <ecNumber evidence="4">2.6.1.1</ecNumber>
    </recommendedName>
</protein>
<dbReference type="AlphaFoldDB" id="A0A212QQ98"/>
<name>A0A212QQ98_9PROT</name>
<dbReference type="InterPro" id="IPR051326">
    <property type="entry name" value="Kynurenine-oxoglutarate_AT"/>
</dbReference>
<keyword evidence="7" id="KW-0663">Pyridoxal phosphate</keyword>
<accession>A0A212QQ98</accession>
<dbReference type="GO" id="GO:0016212">
    <property type="term" value="F:kynurenine-oxoglutarate transaminase activity"/>
    <property type="evidence" value="ECO:0007669"/>
    <property type="project" value="TreeGrafter"/>
</dbReference>
<dbReference type="Proteomes" id="UP000197065">
    <property type="component" value="Unassembled WGS sequence"/>
</dbReference>
<dbReference type="InterPro" id="IPR015422">
    <property type="entry name" value="PyrdxlP-dep_Trfase_small"/>
</dbReference>
<dbReference type="EC" id="2.6.1.1" evidence="4"/>
<dbReference type="FunFam" id="3.40.640.10:FF:000033">
    <property type="entry name" value="Aspartate aminotransferase"/>
    <property type="match status" value="1"/>
</dbReference>
<dbReference type="OrthoDB" id="9763453at2"/>
<evidence type="ECO:0000256" key="7">
    <source>
        <dbReference type="ARBA" id="ARBA00022898"/>
    </source>
</evidence>
<dbReference type="CDD" id="cd00609">
    <property type="entry name" value="AAT_like"/>
    <property type="match status" value="1"/>
</dbReference>
<evidence type="ECO:0000256" key="3">
    <source>
        <dbReference type="ARBA" id="ARBA00011738"/>
    </source>
</evidence>
<dbReference type="Pfam" id="PF00155">
    <property type="entry name" value="Aminotran_1_2"/>
    <property type="match status" value="1"/>
</dbReference>
<feature type="domain" description="Aminotransferase class I/classII large" evidence="9">
    <location>
        <begin position="25"/>
        <end position="376"/>
    </location>
</feature>
<comment type="cofactor">
    <cofactor evidence="1">
        <name>pyridoxal 5'-phosphate</name>
        <dbReference type="ChEBI" id="CHEBI:597326"/>
    </cofactor>
</comment>
<dbReference type="PANTHER" id="PTHR43807:SF20">
    <property type="entry name" value="FI04487P"/>
    <property type="match status" value="1"/>
</dbReference>
<proteinExistence type="inferred from homology"/>
<dbReference type="RefSeq" id="WP_088560159.1">
    <property type="nucleotide sequence ID" value="NZ_FYEH01000002.1"/>
</dbReference>
<evidence type="ECO:0000256" key="1">
    <source>
        <dbReference type="ARBA" id="ARBA00001933"/>
    </source>
</evidence>
<evidence type="ECO:0000256" key="2">
    <source>
        <dbReference type="ARBA" id="ARBA00007441"/>
    </source>
</evidence>
<evidence type="ECO:0000259" key="9">
    <source>
        <dbReference type="Pfam" id="PF00155"/>
    </source>
</evidence>
<dbReference type="EMBL" id="FYEH01000002">
    <property type="protein sequence ID" value="SNB61652.1"/>
    <property type="molecule type" value="Genomic_DNA"/>
</dbReference>
<comment type="subunit">
    <text evidence="3">Homodimer.</text>
</comment>
<comment type="similarity">
    <text evidence="2">Belongs to the class-I pyridoxal-phosphate-dependent aminotransferase family.</text>
</comment>
<evidence type="ECO:0000256" key="4">
    <source>
        <dbReference type="ARBA" id="ARBA00012753"/>
    </source>
</evidence>
<comment type="catalytic activity">
    <reaction evidence="8">
        <text>L-aspartate + 2-oxoglutarate = oxaloacetate + L-glutamate</text>
        <dbReference type="Rhea" id="RHEA:21824"/>
        <dbReference type="ChEBI" id="CHEBI:16452"/>
        <dbReference type="ChEBI" id="CHEBI:16810"/>
        <dbReference type="ChEBI" id="CHEBI:29985"/>
        <dbReference type="ChEBI" id="CHEBI:29991"/>
        <dbReference type="EC" id="2.6.1.1"/>
    </reaction>
</comment>
<keyword evidence="6 10" id="KW-0808">Transferase</keyword>
<dbReference type="InterPro" id="IPR015424">
    <property type="entry name" value="PyrdxlP-dep_Trfase"/>
</dbReference>
<dbReference type="InterPro" id="IPR015421">
    <property type="entry name" value="PyrdxlP-dep_Trfase_major"/>
</dbReference>
<dbReference type="Gene3D" id="3.90.1150.10">
    <property type="entry name" value="Aspartate Aminotransferase, domain 1"/>
    <property type="match status" value="1"/>
</dbReference>
<reference evidence="10 11" key="1">
    <citation type="submission" date="2017-06" db="EMBL/GenBank/DDBJ databases">
        <authorList>
            <person name="Kim H.J."/>
            <person name="Triplett B.A."/>
        </authorList>
    </citation>
    <scope>NUCLEOTIDE SEQUENCE [LARGE SCALE GENOMIC DNA]</scope>
    <source>
        <strain evidence="10 11">B29T1</strain>
    </source>
</reference>
<dbReference type="GO" id="GO:0005737">
    <property type="term" value="C:cytoplasm"/>
    <property type="evidence" value="ECO:0007669"/>
    <property type="project" value="TreeGrafter"/>
</dbReference>
<dbReference type="InterPro" id="IPR004839">
    <property type="entry name" value="Aminotransferase_I/II_large"/>
</dbReference>
<dbReference type="GO" id="GO:0004069">
    <property type="term" value="F:L-aspartate:2-oxoglutarate aminotransferase activity"/>
    <property type="evidence" value="ECO:0007669"/>
    <property type="project" value="UniProtKB-EC"/>
</dbReference>
<dbReference type="Gene3D" id="3.40.640.10">
    <property type="entry name" value="Type I PLP-dependent aspartate aminotransferase-like (Major domain)"/>
    <property type="match status" value="1"/>
</dbReference>
<evidence type="ECO:0000313" key="11">
    <source>
        <dbReference type="Proteomes" id="UP000197065"/>
    </source>
</evidence>
<dbReference type="SUPFAM" id="SSF53383">
    <property type="entry name" value="PLP-dependent transferases"/>
    <property type="match status" value="1"/>
</dbReference>
<evidence type="ECO:0000256" key="6">
    <source>
        <dbReference type="ARBA" id="ARBA00022679"/>
    </source>
</evidence>
<keyword evidence="5 10" id="KW-0032">Aminotransferase</keyword>
<evidence type="ECO:0000313" key="10">
    <source>
        <dbReference type="EMBL" id="SNB61652.1"/>
    </source>
</evidence>
<sequence length="384" mass="42272">MNSIFADLETTVFETMSELARRHEAINLGQGFPDDPGPLDVREAAARAVIEGSNQYPPMLGLPSLREAVAQHYAEHQGIKLDPVTEVMVTSGATEALAASLLALIEPGDEVVLFEPLYDAYLPLVRRAGGLPRLVTLAPPEWRFDRAMLERAFSPRTRVVVLNSPLNPAGSIISAEELALLAEFAERHDAVVIADEVWEHVTFDGRRHRSVLQVEGLRERAVKIGSAGKIFSLTGWKVGLVAAAPSLLKAVSRAHQFLTFTTPPNLQAAVAYGLLKDHAFFDDQRRRLQARRDRFADGLRALGLAALPCHATYFLNLDIGPLGADDDRLFCRDLVERHGLAAIPVSAFYAEGRMRHVVRFCFAKDEALLDAALERLGRLRDVSC</sequence>
<organism evidence="10 11">
    <name type="scientific">Arboricoccus pini</name>
    <dbReference type="NCBI Taxonomy" id="1963835"/>
    <lineage>
        <taxon>Bacteria</taxon>
        <taxon>Pseudomonadati</taxon>
        <taxon>Pseudomonadota</taxon>
        <taxon>Alphaproteobacteria</taxon>
        <taxon>Geminicoccales</taxon>
        <taxon>Geminicoccaceae</taxon>
        <taxon>Arboricoccus</taxon>
    </lineage>
</organism>
<evidence type="ECO:0000256" key="5">
    <source>
        <dbReference type="ARBA" id="ARBA00022576"/>
    </source>
</evidence>
<keyword evidence="11" id="KW-1185">Reference proteome</keyword>
<dbReference type="PANTHER" id="PTHR43807">
    <property type="entry name" value="FI04487P"/>
    <property type="match status" value="1"/>
</dbReference>
<dbReference type="GO" id="GO:0030170">
    <property type="term" value="F:pyridoxal phosphate binding"/>
    <property type="evidence" value="ECO:0007669"/>
    <property type="project" value="InterPro"/>
</dbReference>
<gene>
    <name evidence="10" type="ORF">SAMN07250955_102318</name>
</gene>
<dbReference type="NCBIfam" id="NF006488">
    <property type="entry name" value="PRK08912.1"/>
    <property type="match status" value="1"/>
</dbReference>
<evidence type="ECO:0000256" key="8">
    <source>
        <dbReference type="ARBA" id="ARBA00049185"/>
    </source>
</evidence>